<feature type="transmembrane region" description="Helical" evidence="4">
    <location>
        <begin position="30"/>
        <end position="53"/>
    </location>
</feature>
<evidence type="ECO:0000259" key="5">
    <source>
        <dbReference type="Pfam" id="PF07730"/>
    </source>
</evidence>
<evidence type="ECO:0000313" key="7">
    <source>
        <dbReference type="Proteomes" id="UP001596011"/>
    </source>
</evidence>
<evidence type="ECO:0000256" key="2">
    <source>
        <dbReference type="ARBA" id="ARBA00022777"/>
    </source>
</evidence>
<evidence type="ECO:0000256" key="1">
    <source>
        <dbReference type="ARBA" id="ARBA00022679"/>
    </source>
</evidence>
<dbReference type="GO" id="GO:0016301">
    <property type="term" value="F:kinase activity"/>
    <property type="evidence" value="ECO:0007669"/>
    <property type="project" value="UniProtKB-KW"/>
</dbReference>
<dbReference type="Pfam" id="PF07730">
    <property type="entry name" value="HisKA_3"/>
    <property type="match status" value="1"/>
</dbReference>
<proteinExistence type="predicted"/>
<keyword evidence="4" id="KW-1133">Transmembrane helix</keyword>
<dbReference type="PANTHER" id="PTHR24421:SF63">
    <property type="entry name" value="SENSOR HISTIDINE KINASE DESK"/>
    <property type="match status" value="1"/>
</dbReference>
<dbReference type="InterPro" id="IPR050482">
    <property type="entry name" value="Sensor_HK_TwoCompSys"/>
</dbReference>
<feature type="domain" description="Signal transduction histidine kinase subgroup 3 dimerisation and phosphoacceptor" evidence="5">
    <location>
        <begin position="213"/>
        <end position="278"/>
    </location>
</feature>
<sequence length="419" mass="44897">MSSQPDPASASEAAEARRALVLTRSINVTWWYVASSVVFFELMVAVFSVAAVVEADAGNVARAAVGVTALLWWLATLLPLFEYRHRTAAPALVIWRHHLAPFLAAAVFGLLAGLITGQWVAGVLPLIQVLMLLNWPPGVRLRMVLAATALLVALAVIDVRLAPGESMSASGFQLGVFAVMLPAVTVSSLWWWDVLVALDRARASEAKLAATQERLRLATDVHDLQGHHLQVIALQLELAERLMPRDPDAGMEQLRAARASVDDARQGTRDLATRFRSVPLSDELANAVDLLRAAGTKVEATVAPDASLAPASALGPVIRETTTNVLRHGGGKWARLSLTRTDRSWRYEIANDVVTDAPENADGAGLDGIARRAAEADGNLEVHREDRMFTVVVTVPDDAPADALAHATAEDTAEKKVAG</sequence>
<evidence type="ECO:0000313" key="6">
    <source>
        <dbReference type="EMBL" id="MFC4628675.1"/>
    </source>
</evidence>
<dbReference type="Gene3D" id="1.20.5.1930">
    <property type="match status" value="1"/>
</dbReference>
<comment type="caution">
    <text evidence="6">The sequence shown here is derived from an EMBL/GenBank/DDBJ whole genome shotgun (WGS) entry which is preliminary data.</text>
</comment>
<feature type="transmembrane region" description="Helical" evidence="4">
    <location>
        <begin position="141"/>
        <end position="162"/>
    </location>
</feature>
<accession>A0ABV9HHA2</accession>
<dbReference type="InterPro" id="IPR036890">
    <property type="entry name" value="HATPase_C_sf"/>
</dbReference>
<reference evidence="7" key="1">
    <citation type="journal article" date="2019" name="Int. J. Syst. Evol. Microbiol.">
        <title>The Global Catalogue of Microorganisms (GCM) 10K type strain sequencing project: providing services to taxonomists for standard genome sequencing and annotation.</title>
        <authorList>
            <consortium name="The Broad Institute Genomics Platform"/>
            <consortium name="The Broad Institute Genome Sequencing Center for Infectious Disease"/>
            <person name="Wu L."/>
            <person name="Ma J."/>
        </authorList>
    </citation>
    <scope>NUCLEOTIDE SEQUENCE [LARGE SCALE GENOMIC DNA]</scope>
    <source>
        <strain evidence="7">CCUG 42722</strain>
    </source>
</reference>
<keyword evidence="3" id="KW-0902">Two-component regulatory system</keyword>
<keyword evidence="4" id="KW-0812">Transmembrane</keyword>
<organism evidence="6 7">
    <name type="scientific">Promicromonospora alba</name>
    <dbReference type="NCBI Taxonomy" id="1616110"/>
    <lineage>
        <taxon>Bacteria</taxon>
        <taxon>Bacillati</taxon>
        <taxon>Actinomycetota</taxon>
        <taxon>Actinomycetes</taxon>
        <taxon>Micrococcales</taxon>
        <taxon>Promicromonosporaceae</taxon>
        <taxon>Promicromonospora</taxon>
    </lineage>
</organism>
<keyword evidence="4" id="KW-0472">Membrane</keyword>
<keyword evidence="1" id="KW-0808">Transferase</keyword>
<dbReference type="EMBL" id="JBHSFI010000003">
    <property type="protein sequence ID" value="MFC4628675.1"/>
    <property type="molecule type" value="Genomic_DNA"/>
</dbReference>
<feature type="transmembrane region" description="Helical" evidence="4">
    <location>
        <begin position="59"/>
        <end position="81"/>
    </location>
</feature>
<dbReference type="RefSeq" id="WP_377134991.1">
    <property type="nucleotide sequence ID" value="NZ_JBHSFI010000003.1"/>
</dbReference>
<keyword evidence="2 6" id="KW-0418">Kinase</keyword>
<protein>
    <submittedName>
        <fullName evidence="6">Sensor histidine kinase</fullName>
    </submittedName>
</protein>
<feature type="transmembrane region" description="Helical" evidence="4">
    <location>
        <begin position="174"/>
        <end position="192"/>
    </location>
</feature>
<dbReference type="PANTHER" id="PTHR24421">
    <property type="entry name" value="NITRATE/NITRITE SENSOR PROTEIN NARX-RELATED"/>
    <property type="match status" value="1"/>
</dbReference>
<keyword evidence="7" id="KW-1185">Reference proteome</keyword>
<dbReference type="Gene3D" id="3.30.565.10">
    <property type="entry name" value="Histidine kinase-like ATPase, C-terminal domain"/>
    <property type="match status" value="1"/>
</dbReference>
<gene>
    <name evidence="6" type="ORF">ACFO6V_10550</name>
</gene>
<feature type="transmembrane region" description="Helical" evidence="4">
    <location>
        <begin position="102"/>
        <end position="121"/>
    </location>
</feature>
<dbReference type="InterPro" id="IPR011712">
    <property type="entry name" value="Sig_transdc_His_kin_sub3_dim/P"/>
</dbReference>
<dbReference type="Proteomes" id="UP001596011">
    <property type="component" value="Unassembled WGS sequence"/>
</dbReference>
<name>A0ABV9HHA2_9MICO</name>
<evidence type="ECO:0000256" key="3">
    <source>
        <dbReference type="ARBA" id="ARBA00023012"/>
    </source>
</evidence>
<evidence type="ECO:0000256" key="4">
    <source>
        <dbReference type="SAM" id="Phobius"/>
    </source>
</evidence>